<feature type="domain" description="Transposase IS66 C-terminal" evidence="2">
    <location>
        <begin position="39"/>
        <end position="76"/>
    </location>
</feature>
<dbReference type="InterPro" id="IPR039552">
    <property type="entry name" value="IS66_C"/>
</dbReference>
<accession>A0A1I4UDY6</accession>
<dbReference type="EMBL" id="FOTW01000041">
    <property type="protein sequence ID" value="SFM87207.1"/>
    <property type="molecule type" value="Genomic_DNA"/>
</dbReference>
<dbReference type="OrthoDB" id="9794514at2"/>
<dbReference type="STRING" id="758825.SAMN02982985_05611"/>
<keyword evidence="4" id="KW-1185">Reference proteome</keyword>
<evidence type="ECO:0000259" key="1">
    <source>
        <dbReference type="Pfam" id="PF03050"/>
    </source>
</evidence>
<proteinExistence type="predicted"/>
<organism evidence="3 4">
    <name type="scientific">Rugamonas rubra</name>
    <dbReference type="NCBI Taxonomy" id="758825"/>
    <lineage>
        <taxon>Bacteria</taxon>
        <taxon>Pseudomonadati</taxon>
        <taxon>Pseudomonadota</taxon>
        <taxon>Betaproteobacteria</taxon>
        <taxon>Burkholderiales</taxon>
        <taxon>Oxalobacteraceae</taxon>
        <taxon>Telluria group</taxon>
        <taxon>Rugamonas</taxon>
    </lineage>
</organism>
<gene>
    <name evidence="3" type="ORF">SAMN02982985_05611</name>
</gene>
<reference evidence="3 4" key="1">
    <citation type="submission" date="2016-10" db="EMBL/GenBank/DDBJ databases">
        <authorList>
            <person name="de Groot N.N."/>
        </authorList>
    </citation>
    <scope>NUCLEOTIDE SEQUENCE [LARGE SCALE GENOMIC DNA]</scope>
    <source>
        <strain evidence="3 4">ATCC 43154</strain>
    </source>
</reference>
<dbReference type="Pfam" id="PF13817">
    <property type="entry name" value="DDE_Tnp_IS66_C"/>
    <property type="match status" value="1"/>
</dbReference>
<evidence type="ECO:0000259" key="2">
    <source>
        <dbReference type="Pfam" id="PF13817"/>
    </source>
</evidence>
<dbReference type="Proteomes" id="UP000199470">
    <property type="component" value="Unassembled WGS sequence"/>
</dbReference>
<evidence type="ECO:0000313" key="4">
    <source>
        <dbReference type="Proteomes" id="UP000199470"/>
    </source>
</evidence>
<dbReference type="Pfam" id="PF03050">
    <property type="entry name" value="DDE_Tnp_IS66"/>
    <property type="match status" value="1"/>
</dbReference>
<dbReference type="PANTHER" id="PTHR33678:SF1">
    <property type="entry name" value="BLL1576 PROTEIN"/>
    <property type="match status" value="1"/>
</dbReference>
<dbReference type="RefSeq" id="WP_139236800.1">
    <property type="nucleotide sequence ID" value="NZ_FOTW01000041.1"/>
</dbReference>
<name>A0A1I4UDY6_9BURK</name>
<dbReference type="PANTHER" id="PTHR33678">
    <property type="entry name" value="BLL1576 PROTEIN"/>
    <property type="match status" value="1"/>
</dbReference>
<evidence type="ECO:0000313" key="3">
    <source>
        <dbReference type="EMBL" id="SFM87207.1"/>
    </source>
</evidence>
<dbReference type="AlphaFoldDB" id="A0A1I4UDY6"/>
<protein>
    <submittedName>
        <fullName evidence="3">Transposase IS66 family protein</fullName>
    </submittedName>
</protein>
<dbReference type="InterPro" id="IPR052344">
    <property type="entry name" value="Transposase-related"/>
</dbReference>
<feature type="domain" description="Transposase IS66 central" evidence="1">
    <location>
        <begin position="1"/>
        <end position="32"/>
    </location>
</feature>
<feature type="non-terminal residue" evidence="3">
    <location>
        <position position="1"/>
    </location>
</feature>
<dbReference type="InterPro" id="IPR004291">
    <property type="entry name" value="Transposase_IS66_central"/>
</dbReference>
<sequence>IEIDNSAAERALRGIAIGRRNYLFAGADSGGERAAAIYSLIGTAKLNGVDPEAWLRHVLAQIADHPVNRVDEFLPWNYLQQINPA</sequence>